<gene>
    <name evidence="1" type="ORF">CUU66_23230</name>
</gene>
<reference evidence="1 2" key="1">
    <citation type="submission" date="2017-11" db="EMBL/GenBank/DDBJ databases">
        <title>Comparitive Functional Genomics of Dry Heat Resistant strains isolated from the Viking Spacecraft.</title>
        <authorList>
            <person name="Seuylemezian A."/>
            <person name="Cooper K."/>
            <person name="Vaishampayan P."/>
        </authorList>
    </citation>
    <scope>NUCLEOTIDE SEQUENCE [LARGE SCALE GENOMIC DNA]</scope>
    <source>
        <strain evidence="1 2">V1-29</strain>
    </source>
</reference>
<evidence type="ECO:0000313" key="1">
    <source>
        <dbReference type="EMBL" id="PLT27562.1"/>
    </source>
</evidence>
<protein>
    <submittedName>
        <fullName evidence="1">Uncharacterized protein</fullName>
    </submittedName>
</protein>
<accession>A0A2N5LZM5</accession>
<dbReference type="Proteomes" id="UP000234748">
    <property type="component" value="Unassembled WGS sequence"/>
</dbReference>
<dbReference type="EMBL" id="PGUY01000093">
    <property type="protein sequence ID" value="PLT27562.1"/>
    <property type="molecule type" value="Genomic_DNA"/>
</dbReference>
<comment type="caution">
    <text evidence="1">The sequence shown here is derived from an EMBL/GenBank/DDBJ whole genome shotgun (WGS) entry which is preliminary data.</text>
</comment>
<keyword evidence="2" id="KW-1185">Reference proteome</keyword>
<dbReference type="AlphaFoldDB" id="A0A2N5LZM5"/>
<name>A0A2N5LZM5_9BACI</name>
<sequence>MNKRDVFINILSQVSNEKFTELIKYIEEQYNLYLESVELLEWEVPMLTKALESFETGEKFSFYNPQSGNELIFNPDEEDKDTISEVFEEAKLDLIKGHKIINVLSTFKDVFDNEPHKFKS</sequence>
<dbReference type="RefSeq" id="WP_101645774.1">
    <property type="nucleotide sequence ID" value="NZ_PGUY01000093.1"/>
</dbReference>
<proteinExistence type="predicted"/>
<organism evidence="1 2">
    <name type="scientific">Peribacillus deserti</name>
    <dbReference type="NCBI Taxonomy" id="673318"/>
    <lineage>
        <taxon>Bacteria</taxon>
        <taxon>Bacillati</taxon>
        <taxon>Bacillota</taxon>
        <taxon>Bacilli</taxon>
        <taxon>Bacillales</taxon>
        <taxon>Bacillaceae</taxon>
        <taxon>Peribacillus</taxon>
    </lineage>
</organism>
<evidence type="ECO:0000313" key="2">
    <source>
        <dbReference type="Proteomes" id="UP000234748"/>
    </source>
</evidence>